<gene>
    <name evidence="1" type="ORF">OVN521_LOCUS16178</name>
</gene>
<evidence type="ECO:0000313" key="1">
    <source>
        <dbReference type="EMBL" id="CAF4020611.1"/>
    </source>
</evidence>
<dbReference type="EMBL" id="CAJOBG010002660">
    <property type="protein sequence ID" value="CAF4020611.1"/>
    <property type="molecule type" value="Genomic_DNA"/>
</dbReference>
<dbReference type="AlphaFoldDB" id="A0A819Q8B4"/>
<evidence type="ECO:0008006" key="3">
    <source>
        <dbReference type="Google" id="ProtNLM"/>
    </source>
</evidence>
<dbReference type="InterPro" id="IPR035897">
    <property type="entry name" value="Toll_tir_struct_dom_sf"/>
</dbReference>
<protein>
    <recommendedName>
        <fullName evidence="3">TIR domain-containing protein</fullName>
    </recommendedName>
</protein>
<dbReference type="SUPFAM" id="SSF52200">
    <property type="entry name" value="Toll/Interleukin receptor TIR domain"/>
    <property type="match status" value="1"/>
</dbReference>
<organism evidence="1 2">
    <name type="scientific">Rotaria magnacalcarata</name>
    <dbReference type="NCBI Taxonomy" id="392030"/>
    <lineage>
        <taxon>Eukaryota</taxon>
        <taxon>Metazoa</taxon>
        <taxon>Spiralia</taxon>
        <taxon>Gnathifera</taxon>
        <taxon>Rotifera</taxon>
        <taxon>Eurotatoria</taxon>
        <taxon>Bdelloidea</taxon>
        <taxon>Philodinida</taxon>
        <taxon>Philodinidae</taxon>
        <taxon>Rotaria</taxon>
    </lineage>
</organism>
<name>A0A819Q8B4_9BILA</name>
<feature type="non-terminal residue" evidence="1">
    <location>
        <position position="231"/>
    </location>
</feature>
<comment type="caution">
    <text evidence="1">The sequence shown here is derived from an EMBL/GenBank/DDBJ whole genome shotgun (WGS) entry which is preliminary data.</text>
</comment>
<accession>A0A819Q8B4</accession>
<evidence type="ECO:0000313" key="2">
    <source>
        <dbReference type="Proteomes" id="UP000663866"/>
    </source>
</evidence>
<sequence>MACEESITTRIHHRAIPPIYLSYSNQTGFIERYFVVKLYEQLVGSGLGEGVIWFDHHQGIHPDKSATWFADRLEAIDLSIASILILSNACQHQRLMTIESKAIADRKLLSGTSTVYGLFVILLDECHDFQYLRSRADYFYAFNKTDSMSEVGERVSMILKELLTKLIPYKQFSSIQNNATMYEHKINEEEPKQLCSWTAKDIQSFITRVGVQQSSRDIFVEKQIDGYLLLA</sequence>
<reference evidence="1" key="1">
    <citation type="submission" date="2021-02" db="EMBL/GenBank/DDBJ databases">
        <authorList>
            <person name="Nowell W R."/>
        </authorList>
    </citation>
    <scope>NUCLEOTIDE SEQUENCE</scope>
</reference>
<proteinExistence type="predicted"/>
<keyword evidence="2" id="KW-1185">Reference proteome</keyword>
<dbReference type="Proteomes" id="UP000663866">
    <property type="component" value="Unassembled WGS sequence"/>
</dbReference>